<proteinExistence type="predicted"/>
<comment type="caution">
    <text evidence="1">The sequence shown here is derived from an EMBL/GenBank/DDBJ whole genome shotgun (WGS) entry which is preliminary data.</text>
</comment>
<accession>A0A367VJG8</accession>
<reference evidence="1 2" key="1">
    <citation type="submission" date="2014-07" db="EMBL/GenBank/DDBJ databases">
        <title>Draft genome sequence of Thalassospira profundimaris R8-17.</title>
        <authorList>
            <person name="Lai Q."/>
            <person name="Shao Z."/>
        </authorList>
    </citation>
    <scope>NUCLEOTIDE SEQUENCE [LARGE SCALE GENOMIC DNA]</scope>
    <source>
        <strain evidence="1 2">R8-17</strain>
    </source>
</reference>
<gene>
    <name evidence="1" type="ORF">TH6_01740</name>
</gene>
<protein>
    <submittedName>
        <fullName evidence="1">Uncharacterized protein</fullName>
    </submittedName>
</protein>
<dbReference type="Proteomes" id="UP000253061">
    <property type="component" value="Unassembled WGS sequence"/>
</dbReference>
<evidence type="ECO:0000313" key="1">
    <source>
        <dbReference type="EMBL" id="RCK25365.1"/>
    </source>
</evidence>
<dbReference type="EMBL" id="JPWB01000001">
    <property type="protein sequence ID" value="RCK25365.1"/>
    <property type="molecule type" value="Genomic_DNA"/>
</dbReference>
<name>A0A367VJG8_9PROT</name>
<organism evidence="1 2">
    <name type="scientific">Thalassospira profundimaris</name>
    <dbReference type="NCBI Taxonomy" id="502049"/>
    <lineage>
        <taxon>Bacteria</taxon>
        <taxon>Pseudomonadati</taxon>
        <taxon>Pseudomonadota</taxon>
        <taxon>Alphaproteobacteria</taxon>
        <taxon>Rhodospirillales</taxon>
        <taxon>Thalassospiraceae</taxon>
        <taxon>Thalassospira</taxon>
    </lineage>
</organism>
<sequence length="171" mass="19091">MVGSRLSKYPETSLAIDDFARQALLEVHPEAVLVGHSVLHGNGWTTQPCRRIQLSVLPKKTDKSLGFAGDFCALGDFDLFGVHEEWFQLLEPWSVDPATCLREHREITTYGYRALLPAAAFVEQFSECRAGGRPTLDPDDFDPDELFEAREMLLVISQALSVKLPAWAFPA</sequence>
<dbReference type="AlphaFoldDB" id="A0A367VJG8"/>
<evidence type="ECO:0000313" key="2">
    <source>
        <dbReference type="Proteomes" id="UP000253061"/>
    </source>
</evidence>